<dbReference type="PANTHER" id="PTHR45696:SF10">
    <property type="entry name" value="LARGE RIBOSOMAL SUBUNIT PROTEIN P1"/>
    <property type="match status" value="1"/>
</dbReference>
<name>D1Z0C5_METPS</name>
<dbReference type="GeneID" id="8681931"/>
<dbReference type="InterPro" id="IPR027534">
    <property type="entry name" value="Ribosomal_P1/P2"/>
</dbReference>
<evidence type="ECO:0000313" key="7">
    <source>
        <dbReference type="Proteomes" id="UP000001882"/>
    </source>
</evidence>
<evidence type="ECO:0000256" key="3">
    <source>
        <dbReference type="ARBA" id="ARBA00023274"/>
    </source>
</evidence>
<accession>D1Z0C5</accession>
<keyword evidence="7" id="KW-1185">Reference proteome</keyword>
<comment type="function">
    <text evidence="4">Forms part of the ribosomal stalk, playing a central role in the interaction of the ribosome with GTP-bound translation factors.</text>
</comment>
<evidence type="ECO:0000256" key="2">
    <source>
        <dbReference type="ARBA" id="ARBA00022980"/>
    </source>
</evidence>
<dbReference type="GO" id="GO:0003735">
    <property type="term" value="F:structural constituent of ribosome"/>
    <property type="evidence" value="ECO:0007669"/>
    <property type="project" value="InterPro"/>
</dbReference>
<dbReference type="OrthoDB" id="3337at2157"/>
<dbReference type="KEGG" id="mpd:MCP_2075"/>
<dbReference type="HAMAP" id="MF_01478">
    <property type="entry name" value="Ribosomal_L12_arch"/>
    <property type="match status" value="1"/>
</dbReference>
<dbReference type="InterPro" id="IPR022295">
    <property type="entry name" value="Ribosomal_P1_arc"/>
</dbReference>
<evidence type="ECO:0000256" key="4">
    <source>
        <dbReference type="HAMAP-Rule" id="MF_01478"/>
    </source>
</evidence>
<dbReference type="Gene3D" id="1.10.10.1410">
    <property type="match status" value="1"/>
</dbReference>
<comment type="subunit">
    <text evidence="4">Part of the 50S ribosomal subunit. Homodimer, it forms part of the ribosomal stalk which helps the ribosome interact with GTP-bound translation factors. Forms a heptameric L10(L12)2(L12)2(L12)2 complex, where L10 forms an elongated spine to which the L12 dimers bind in a sequential fashion.</text>
</comment>
<dbReference type="CDD" id="cd05832">
    <property type="entry name" value="Ribosomal_L12p"/>
    <property type="match status" value="1"/>
</dbReference>
<protein>
    <recommendedName>
        <fullName evidence="4">Large ribosomal subunit protein P1</fullName>
    </recommendedName>
</protein>
<reference evidence="6 7" key="2">
    <citation type="journal article" date="2008" name="Int. J. Syst. Evol. Microbiol.">
        <title>Methanocella paludicola gen. nov., sp. nov., a methane-producing archaeon, the first isolate of the lineage 'Rice Cluster I', and proposal of the new archaeal order Methanocellales ord. nov.</title>
        <authorList>
            <person name="Sakai S."/>
            <person name="Imachi H."/>
            <person name="Hanada S."/>
            <person name="Ohashi A."/>
            <person name="Harada H."/>
            <person name="Kamagata Y."/>
        </authorList>
    </citation>
    <scope>NUCLEOTIDE SEQUENCE [LARGE SCALE GENOMIC DNA]</scope>
    <source>
        <strain evidence="7">DSM 17711 / JCM 13418 / NBRC 101707 / SANAE</strain>
    </source>
</reference>
<dbReference type="GO" id="GO:0006414">
    <property type="term" value="P:translational elongation"/>
    <property type="evidence" value="ECO:0007669"/>
    <property type="project" value="InterPro"/>
</dbReference>
<dbReference type="Proteomes" id="UP000001882">
    <property type="component" value="Chromosome"/>
</dbReference>
<gene>
    <name evidence="6" type="primary">rpl12p</name>
    <name evidence="4" type="synonym">rpl12</name>
    <name evidence="6" type="ordered locus">MCP_2075</name>
</gene>
<dbReference type="InParanoid" id="D1Z0C5"/>
<dbReference type="GO" id="GO:0005840">
    <property type="term" value="C:ribosome"/>
    <property type="evidence" value="ECO:0007669"/>
    <property type="project" value="UniProtKB-KW"/>
</dbReference>
<dbReference type="NCBIfam" id="TIGR03685">
    <property type="entry name" value="ribo_P1_arch"/>
    <property type="match status" value="1"/>
</dbReference>
<sequence length="103" mass="10263">MEYVYAALLLHKAGKPVDETGVTSVLKAAGVEVNEARVKALVAALEGVNIDEAISKAAFAAAPAAAAAAPAAGAPAAAAPQEEEKKKEEEEASGMEGLSALFG</sequence>
<feature type="region of interest" description="Disordered" evidence="5">
    <location>
        <begin position="72"/>
        <end position="103"/>
    </location>
</feature>
<evidence type="ECO:0000313" key="6">
    <source>
        <dbReference type="EMBL" id="BAI62147.1"/>
    </source>
</evidence>
<dbReference type="AlphaFoldDB" id="D1Z0C5"/>
<dbReference type="PANTHER" id="PTHR45696">
    <property type="entry name" value="60S ACIDIC RIBOSOMAL PROTEIN P1"/>
    <property type="match status" value="1"/>
</dbReference>
<proteinExistence type="inferred from homology"/>
<dbReference type="Pfam" id="PF00428">
    <property type="entry name" value="Ribosomal_60s"/>
    <property type="match status" value="1"/>
</dbReference>
<organism evidence="6 7">
    <name type="scientific">Methanocella paludicola (strain DSM 17711 / JCM 13418 / NBRC 101707 / SANAE)</name>
    <dbReference type="NCBI Taxonomy" id="304371"/>
    <lineage>
        <taxon>Archaea</taxon>
        <taxon>Methanobacteriati</taxon>
        <taxon>Methanobacteriota</taxon>
        <taxon>Stenosarchaea group</taxon>
        <taxon>Methanomicrobia</taxon>
        <taxon>Methanocellales</taxon>
        <taxon>Methanocellaceae</taxon>
        <taxon>Methanocella</taxon>
    </lineage>
</organism>
<reference evidence="7" key="3">
    <citation type="journal article" date="2011" name="PLoS ONE">
        <title>Genome sequence of a mesophilic hydrogenotrophic methanogen Methanocella paludicola, the first cultivated representative of the order Methanocellales.</title>
        <authorList>
            <person name="Sakai S."/>
            <person name="Takaki Y."/>
            <person name="Shimamura S."/>
            <person name="Sekine M."/>
            <person name="Tajima T."/>
            <person name="Kosugi H."/>
            <person name="Ichikawa N."/>
            <person name="Tasumi E."/>
            <person name="Hiraki A.T."/>
            <person name="Shimizu A."/>
            <person name="Kato Y."/>
            <person name="Nishiko R."/>
            <person name="Mori K."/>
            <person name="Fujita N."/>
            <person name="Imachi H."/>
            <person name="Takai K."/>
        </authorList>
    </citation>
    <scope>NUCLEOTIDE SEQUENCE [LARGE SCALE GENOMIC DNA]</scope>
    <source>
        <strain evidence="7">DSM 17711 / JCM 13418 / NBRC 101707 / SANAE</strain>
    </source>
</reference>
<dbReference type="RefSeq" id="WP_012900821.1">
    <property type="nucleotide sequence ID" value="NC_013665.1"/>
</dbReference>
<reference evidence="6 7" key="1">
    <citation type="journal article" date="2007" name="Appl. Environ. Microbiol.">
        <title>Isolation of key methanogens for global methane emission from rice paddy fields: a novel isolate affiliated with the clone cluster rice cluster I.</title>
        <authorList>
            <person name="Sakai S."/>
            <person name="Imachi H."/>
            <person name="Sekiguchi Y."/>
            <person name="Ohashi A."/>
            <person name="Harada H."/>
            <person name="Kamagata Y."/>
        </authorList>
    </citation>
    <scope>NUCLEOTIDE SEQUENCE [LARGE SCALE GENOMIC DNA]</scope>
    <source>
        <strain evidence="7">DSM 17711 / JCM 13418 / NBRC 101707 / SANAE</strain>
    </source>
</reference>
<dbReference type="PATRIC" id="fig|304371.9.peg.2119"/>
<dbReference type="FunFam" id="1.10.10.1410:FF:000002">
    <property type="entry name" value="60S acidic ribosomal protein P2"/>
    <property type="match status" value="1"/>
</dbReference>
<dbReference type="STRING" id="304371.MCP_2075"/>
<dbReference type="FunCoup" id="D1Z0C5">
    <property type="interactions" value="63"/>
</dbReference>
<dbReference type="eggNOG" id="arCOG04287">
    <property type="taxonomic scope" value="Archaea"/>
</dbReference>
<dbReference type="EMBL" id="AP011532">
    <property type="protein sequence ID" value="BAI62147.1"/>
    <property type="molecule type" value="Genomic_DNA"/>
</dbReference>
<keyword evidence="2 4" id="KW-0689">Ribosomal protein</keyword>
<evidence type="ECO:0000256" key="1">
    <source>
        <dbReference type="ARBA" id="ARBA00005436"/>
    </source>
</evidence>
<keyword evidence="3 4" id="KW-0687">Ribonucleoprotein</keyword>
<dbReference type="GO" id="GO:1990904">
    <property type="term" value="C:ribonucleoprotein complex"/>
    <property type="evidence" value="ECO:0007669"/>
    <property type="project" value="UniProtKB-KW"/>
</dbReference>
<comment type="similarity">
    <text evidence="1 4">Belongs to the eukaryotic ribosomal protein P1/P2 family.</text>
</comment>
<dbReference type="InterPro" id="IPR038716">
    <property type="entry name" value="P1/P2_N_sf"/>
</dbReference>
<evidence type="ECO:0000256" key="5">
    <source>
        <dbReference type="SAM" id="MobiDB-lite"/>
    </source>
</evidence>